<gene>
    <name evidence="13" type="ORF">O0R46_01445</name>
</gene>
<keyword evidence="7" id="KW-0662">Pyridine nucleotide biosynthesis</keyword>
<dbReference type="Gene3D" id="3.50.50.60">
    <property type="entry name" value="FAD/NAD(P)-binding domain"/>
    <property type="match status" value="1"/>
</dbReference>
<dbReference type="Pfam" id="PF00890">
    <property type="entry name" value="FAD_binding_2"/>
    <property type="match status" value="1"/>
</dbReference>
<dbReference type="RefSeq" id="WP_269311833.1">
    <property type="nucleotide sequence ID" value="NZ_CP114052.1"/>
</dbReference>
<dbReference type="EC" id="1.4.3.16" evidence="4"/>
<keyword evidence="6" id="KW-0285">Flavoprotein</keyword>
<reference evidence="13" key="1">
    <citation type="submission" date="2022-12" db="EMBL/GenBank/DDBJ databases">
        <title>Peptostreptococcus.</title>
        <authorList>
            <person name="Lee S.H."/>
        </authorList>
    </citation>
    <scope>NUCLEOTIDE SEQUENCE</scope>
    <source>
        <strain evidence="13">CBA3647</strain>
    </source>
</reference>
<evidence type="ECO:0000259" key="12">
    <source>
        <dbReference type="Pfam" id="PF00890"/>
    </source>
</evidence>
<comment type="pathway">
    <text evidence="2">Cofactor biosynthesis; NAD(+) biosynthesis; iminoaspartate from L-aspartate (oxidase route): step 1/1.</text>
</comment>
<protein>
    <recommendedName>
        <fullName evidence="5">L-aspartate oxidase</fullName>
        <ecNumber evidence="4">1.4.3.16</ecNumber>
    </recommendedName>
    <alternativeName>
        <fullName evidence="10">Quinolinate synthase B</fullName>
    </alternativeName>
</protein>
<proteinExistence type="inferred from homology"/>
<dbReference type="Gene3D" id="3.90.700.10">
    <property type="entry name" value="Succinate dehydrogenase/fumarate reductase flavoprotein, catalytic domain"/>
    <property type="match status" value="1"/>
</dbReference>
<keyword evidence="14" id="KW-1185">Reference proteome</keyword>
<evidence type="ECO:0000313" key="14">
    <source>
        <dbReference type="Proteomes" id="UP001164187"/>
    </source>
</evidence>
<evidence type="ECO:0000256" key="9">
    <source>
        <dbReference type="ARBA" id="ARBA00023002"/>
    </source>
</evidence>
<dbReference type="PANTHER" id="PTHR42716:SF2">
    <property type="entry name" value="L-ASPARTATE OXIDASE, CHLOROPLASTIC"/>
    <property type="match status" value="1"/>
</dbReference>
<dbReference type="PANTHER" id="PTHR42716">
    <property type="entry name" value="L-ASPARTATE OXIDASE"/>
    <property type="match status" value="1"/>
</dbReference>
<comment type="cofactor">
    <cofactor evidence="1">
        <name>FAD</name>
        <dbReference type="ChEBI" id="CHEBI:57692"/>
    </cofactor>
</comment>
<evidence type="ECO:0000313" key="13">
    <source>
        <dbReference type="EMBL" id="WAW15140.1"/>
    </source>
</evidence>
<dbReference type="Proteomes" id="UP001164187">
    <property type="component" value="Chromosome"/>
</dbReference>
<comment type="catalytic activity">
    <reaction evidence="11">
        <text>L-aspartate + O2 = iminosuccinate + H2O2</text>
        <dbReference type="Rhea" id="RHEA:25876"/>
        <dbReference type="ChEBI" id="CHEBI:15379"/>
        <dbReference type="ChEBI" id="CHEBI:16240"/>
        <dbReference type="ChEBI" id="CHEBI:29991"/>
        <dbReference type="ChEBI" id="CHEBI:77875"/>
        <dbReference type="EC" id="1.4.3.16"/>
    </reaction>
    <physiologicalReaction direction="left-to-right" evidence="11">
        <dbReference type="Rhea" id="RHEA:25877"/>
    </physiologicalReaction>
</comment>
<feature type="domain" description="FAD-dependent oxidoreductase 2 FAD-binding" evidence="12">
    <location>
        <begin position="7"/>
        <end position="369"/>
    </location>
</feature>
<evidence type="ECO:0000256" key="4">
    <source>
        <dbReference type="ARBA" id="ARBA00012173"/>
    </source>
</evidence>
<dbReference type="EMBL" id="CP114052">
    <property type="protein sequence ID" value="WAW15140.1"/>
    <property type="molecule type" value="Genomic_DNA"/>
</dbReference>
<organism evidence="13 14">
    <name type="scientific">Peptostreptococcus equinus</name>
    <dbReference type="NCBI Taxonomy" id="3003601"/>
    <lineage>
        <taxon>Bacteria</taxon>
        <taxon>Bacillati</taxon>
        <taxon>Bacillota</taxon>
        <taxon>Clostridia</taxon>
        <taxon>Peptostreptococcales</taxon>
        <taxon>Peptostreptococcaceae</taxon>
        <taxon>Peptostreptococcus</taxon>
    </lineage>
</organism>
<name>A0ABY7JPW1_9FIRM</name>
<evidence type="ECO:0000256" key="11">
    <source>
        <dbReference type="ARBA" id="ARBA00048305"/>
    </source>
</evidence>
<evidence type="ECO:0000256" key="3">
    <source>
        <dbReference type="ARBA" id="ARBA00008562"/>
    </source>
</evidence>
<evidence type="ECO:0000256" key="8">
    <source>
        <dbReference type="ARBA" id="ARBA00022827"/>
    </source>
</evidence>
<sequence>MKILEYDVVVIGSGVAGSISALELDGNKKVALITKKKLKDCNSYLAQGGICTMRDDYDKDDFINDTLKAGHNKNKLEAVKVMVEESRDAINSLINYGVDFNKEENGHLAYTKEGGHNKARIAFCQDQTGKWIMESLIQRLAERENIHIYEQCTCHDIIVQDSKCIGAYCTLHLEDLAFISSKTILATGGLGGVYKNTTNFKHIQGDSIAIALKNNIKLKDISYIQIHPTAFYEDNDDRRFLISESVRGEGALLFNHNKKRFIDELQPRDIVSKAILNQMDSEKVGYEWLDMTYVEQDIKVRFPNIYNYVKNTGIDPKKDLVPIVPAQHYTMGGIDVDLYGKTSMKNLYAVGETACTGVHGKNRLASNSLLESVVYGKRVALDINKSVLEKYYLNLNKFKKEKLNYDISSKYIKETIKNDRLLHA</sequence>
<evidence type="ECO:0000256" key="7">
    <source>
        <dbReference type="ARBA" id="ARBA00022642"/>
    </source>
</evidence>
<dbReference type="NCBIfam" id="NF004820">
    <property type="entry name" value="PRK06175.1"/>
    <property type="match status" value="1"/>
</dbReference>
<dbReference type="PRINTS" id="PR00368">
    <property type="entry name" value="FADPNR"/>
</dbReference>
<dbReference type="SUPFAM" id="SSF51905">
    <property type="entry name" value="FAD/NAD(P)-binding domain"/>
    <property type="match status" value="1"/>
</dbReference>
<dbReference type="InterPro" id="IPR005288">
    <property type="entry name" value="NadB"/>
</dbReference>
<evidence type="ECO:0000256" key="6">
    <source>
        <dbReference type="ARBA" id="ARBA00022630"/>
    </source>
</evidence>
<evidence type="ECO:0000256" key="5">
    <source>
        <dbReference type="ARBA" id="ARBA00021901"/>
    </source>
</evidence>
<comment type="similarity">
    <text evidence="3">Belongs to the FAD-dependent oxidoreductase 2 family. NadB subfamily.</text>
</comment>
<dbReference type="InterPro" id="IPR027477">
    <property type="entry name" value="Succ_DH/fumarate_Rdtase_cat_sf"/>
</dbReference>
<dbReference type="InterPro" id="IPR003953">
    <property type="entry name" value="FAD-dep_OxRdtase_2_FAD-bd"/>
</dbReference>
<evidence type="ECO:0000256" key="10">
    <source>
        <dbReference type="ARBA" id="ARBA00030386"/>
    </source>
</evidence>
<dbReference type="SUPFAM" id="SSF56425">
    <property type="entry name" value="Succinate dehydrogenase/fumarate reductase flavoprotein, catalytic domain"/>
    <property type="match status" value="1"/>
</dbReference>
<dbReference type="InterPro" id="IPR036188">
    <property type="entry name" value="FAD/NAD-bd_sf"/>
</dbReference>
<keyword evidence="8" id="KW-0274">FAD</keyword>
<accession>A0ABY7JPW1</accession>
<evidence type="ECO:0000256" key="2">
    <source>
        <dbReference type="ARBA" id="ARBA00004950"/>
    </source>
</evidence>
<keyword evidence="9 13" id="KW-0560">Oxidoreductase</keyword>
<dbReference type="GO" id="GO:0008734">
    <property type="term" value="F:L-aspartate oxidase activity"/>
    <property type="evidence" value="ECO:0007669"/>
    <property type="project" value="UniProtKB-EC"/>
</dbReference>
<evidence type="ECO:0000256" key="1">
    <source>
        <dbReference type="ARBA" id="ARBA00001974"/>
    </source>
</evidence>